<evidence type="ECO:0000313" key="7">
    <source>
        <dbReference type="EMBL" id="EGC39831.1"/>
    </source>
</evidence>
<dbReference type="GeneID" id="10509522"/>
<evidence type="ECO:0000256" key="4">
    <source>
        <dbReference type="ARBA" id="ARBA00022989"/>
    </source>
</evidence>
<keyword evidence="8" id="KW-1185">Reference proteome</keyword>
<dbReference type="InParanoid" id="F0Z845"/>
<dbReference type="Pfam" id="PF03669">
    <property type="entry name" value="ASTER"/>
    <property type="match status" value="1"/>
</dbReference>
<dbReference type="VEuPathDB" id="AmoebaDB:DICPUDRAFT_91130"/>
<dbReference type="FunCoup" id="F0Z845">
    <property type="interactions" value="21"/>
</dbReference>
<keyword evidence="4 6" id="KW-1133">Transmembrane helix</keyword>
<sequence length="98" mass="11054">MSDPRKESLVVSNFEMRINTADSKEELEYWSLFCFVFAFTGIIFKYKVCLWTSVVCCVAYLANLKSKDIGARQIVSSVSLSLMGLVMAYFGPNANLFV</sequence>
<reference evidence="8" key="1">
    <citation type="journal article" date="2011" name="Genome Biol.">
        <title>Comparative genomics of the social amoebae Dictyostelium discoideum and Dictyostelium purpureum.</title>
        <authorList>
            <consortium name="US DOE Joint Genome Institute (JGI-PGF)"/>
            <person name="Sucgang R."/>
            <person name="Kuo A."/>
            <person name="Tian X."/>
            <person name="Salerno W."/>
            <person name="Parikh A."/>
            <person name="Feasley C.L."/>
            <person name="Dalin E."/>
            <person name="Tu H."/>
            <person name="Huang E."/>
            <person name="Barry K."/>
            <person name="Lindquist E."/>
            <person name="Shapiro H."/>
            <person name="Bruce D."/>
            <person name="Schmutz J."/>
            <person name="Salamov A."/>
            <person name="Fey P."/>
            <person name="Gaudet P."/>
            <person name="Anjard C."/>
            <person name="Babu M.M."/>
            <person name="Basu S."/>
            <person name="Bushmanova Y."/>
            <person name="van der Wel H."/>
            <person name="Katoh-Kurasawa M."/>
            <person name="Dinh C."/>
            <person name="Coutinho P.M."/>
            <person name="Saito T."/>
            <person name="Elias M."/>
            <person name="Schaap P."/>
            <person name="Kay R.R."/>
            <person name="Henrissat B."/>
            <person name="Eichinger L."/>
            <person name="Rivero F."/>
            <person name="Putnam N.H."/>
            <person name="West C.M."/>
            <person name="Loomis W.F."/>
            <person name="Chisholm R.L."/>
            <person name="Shaulsky G."/>
            <person name="Strassmann J.E."/>
            <person name="Queller D.C."/>
            <person name="Kuspa A."/>
            <person name="Grigoriev I.V."/>
        </authorList>
    </citation>
    <scope>NUCLEOTIDE SEQUENCE [LARGE SCALE GENOMIC DNA]</scope>
    <source>
        <strain evidence="8">QSDP1</strain>
    </source>
</reference>
<comment type="subcellular location">
    <subcellularLocation>
        <location evidence="1">Membrane</location>
    </subcellularLocation>
</comment>
<dbReference type="OrthoDB" id="284718at2759"/>
<comment type="similarity">
    <text evidence="2">Belongs to the Asterix family.</text>
</comment>
<dbReference type="RefSeq" id="XP_003283582.1">
    <property type="nucleotide sequence ID" value="XM_003283534.1"/>
</dbReference>
<evidence type="ECO:0000256" key="3">
    <source>
        <dbReference type="ARBA" id="ARBA00022692"/>
    </source>
</evidence>
<dbReference type="InterPro" id="IPR005351">
    <property type="entry name" value="ASTER"/>
</dbReference>
<dbReference type="STRING" id="5786.F0Z845"/>
<dbReference type="GO" id="GO:0045048">
    <property type="term" value="P:protein insertion into ER membrane"/>
    <property type="evidence" value="ECO:0000318"/>
    <property type="project" value="GO_Central"/>
</dbReference>
<dbReference type="OMA" id="MFGLMMK"/>
<dbReference type="GO" id="GO:0044183">
    <property type="term" value="F:protein folding chaperone"/>
    <property type="evidence" value="ECO:0000318"/>
    <property type="project" value="GO_Central"/>
</dbReference>
<name>F0Z845_DICPU</name>
<evidence type="ECO:0000256" key="1">
    <source>
        <dbReference type="ARBA" id="ARBA00004370"/>
    </source>
</evidence>
<evidence type="ECO:0000256" key="2">
    <source>
        <dbReference type="ARBA" id="ARBA00009066"/>
    </source>
</evidence>
<evidence type="ECO:0000256" key="6">
    <source>
        <dbReference type="SAM" id="Phobius"/>
    </source>
</evidence>
<protein>
    <recommendedName>
        <fullName evidence="9">Protein Asterix</fullName>
    </recommendedName>
</protein>
<evidence type="ECO:0000313" key="8">
    <source>
        <dbReference type="Proteomes" id="UP000001064"/>
    </source>
</evidence>
<proteinExistence type="inferred from homology"/>
<dbReference type="Proteomes" id="UP000001064">
    <property type="component" value="Unassembled WGS sequence"/>
</dbReference>
<dbReference type="eggNOG" id="KOG3462">
    <property type="taxonomic scope" value="Eukaryota"/>
</dbReference>
<keyword evidence="5 6" id="KW-0472">Membrane</keyword>
<dbReference type="GO" id="GO:0005789">
    <property type="term" value="C:endoplasmic reticulum membrane"/>
    <property type="evidence" value="ECO:0000318"/>
    <property type="project" value="GO_Central"/>
</dbReference>
<dbReference type="KEGG" id="dpp:DICPUDRAFT_91130"/>
<feature type="transmembrane region" description="Helical" evidence="6">
    <location>
        <begin position="74"/>
        <end position="92"/>
    </location>
</feature>
<dbReference type="PANTHER" id="PTHR13193">
    <property type="entry name" value="CGI-140"/>
    <property type="match status" value="1"/>
</dbReference>
<evidence type="ECO:0008006" key="9">
    <source>
        <dbReference type="Google" id="ProtNLM"/>
    </source>
</evidence>
<feature type="transmembrane region" description="Helical" evidence="6">
    <location>
        <begin position="29"/>
        <end position="62"/>
    </location>
</feature>
<accession>F0Z845</accession>
<dbReference type="AlphaFoldDB" id="F0Z845"/>
<keyword evidence="3 6" id="KW-0812">Transmembrane</keyword>
<dbReference type="PANTHER" id="PTHR13193:SF0">
    <property type="entry name" value="PAT COMPLEX SUBUNIT ASTERIX"/>
    <property type="match status" value="1"/>
</dbReference>
<dbReference type="EMBL" id="GL870950">
    <property type="protein sequence ID" value="EGC39831.1"/>
    <property type="molecule type" value="Genomic_DNA"/>
</dbReference>
<organism evidence="7 8">
    <name type="scientific">Dictyostelium purpureum</name>
    <name type="common">Slime mold</name>
    <dbReference type="NCBI Taxonomy" id="5786"/>
    <lineage>
        <taxon>Eukaryota</taxon>
        <taxon>Amoebozoa</taxon>
        <taxon>Evosea</taxon>
        <taxon>Eumycetozoa</taxon>
        <taxon>Dictyostelia</taxon>
        <taxon>Dictyosteliales</taxon>
        <taxon>Dictyosteliaceae</taxon>
        <taxon>Dictyostelium</taxon>
    </lineage>
</organism>
<evidence type="ECO:0000256" key="5">
    <source>
        <dbReference type="ARBA" id="ARBA00023136"/>
    </source>
</evidence>
<gene>
    <name evidence="7" type="ORF">DICPUDRAFT_91130</name>
</gene>